<feature type="transmembrane region" description="Helical" evidence="9">
    <location>
        <begin position="438"/>
        <end position="456"/>
    </location>
</feature>
<evidence type="ECO:0000259" key="11">
    <source>
        <dbReference type="PROSITE" id="PS50929"/>
    </source>
</evidence>
<organism evidence="12 13">
    <name type="scientific">Purpureocillium takamizusanense</name>
    <dbReference type="NCBI Taxonomy" id="2060973"/>
    <lineage>
        <taxon>Eukaryota</taxon>
        <taxon>Fungi</taxon>
        <taxon>Dikarya</taxon>
        <taxon>Ascomycota</taxon>
        <taxon>Pezizomycotina</taxon>
        <taxon>Sordariomycetes</taxon>
        <taxon>Hypocreomycetidae</taxon>
        <taxon>Hypocreales</taxon>
        <taxon>Ophiocordycipitaceae</taxon>
        <taxon>Purpureocillium</taxon>
    </lineage>
</organism>
<dbReference type="AlphaFoldDB" id="A0A9Q8VHF3"/>
<proteinExistence type="predicted"/>
<dbReference type="Gene3D" id="1.20.1560.10">
    <property type="entry name" value="ABC transporter type 1, transmembrane domain"/>
    <property type="match status" value="2"/>
</dbReference>
<dbReference type="Proteomes" id="UP000829364">
    <property type="component" value="Chromosome 12"/>
</dbReference>
<dbReference type="PROSITE" id="PS00211">
    <property type="entry name" value="ABC_TRANSPORTER_1"/>
    <property type="match status" value="2"/>
</dbReference>
<evidence type="ECO:0000256" key="8">
    <source>
        <dbReference type="ARBA" id="ARBA00023136"/>
    </source>
</evidence>
<keyword evidence="2" id="KW-0813">Transport</keyword>
<dbReference type="InterPro" id="IPR011527">
    <property type="entry name" value="ABC1_TM_dom"/>
</dbReference>
<dbReference type="GO" id="GO:0016887">
    <property type="term" value="F:ATP hydrolysis activity"/>
    <property type="evidence" value="ECO:0007669"/>
    <property type="project" value="InterPro"/>
</dbReference>
<dbReference type="KEGG" id="ptkz:JDV02_010462"/>
<dbReference type="RefSeq" id="XP_047848218.1">
    <property type="nucleotide sequence ID" value="XM_047992204.1"/>
</dbReference>
<dbReference type="EMBL" id="CP086365">
    <property type="protein sequence ID" value="UNI24737.1"/>
    <property type="molecule type" value="Genomic_DNA"/>
</dbReference>
<evidence type="ECO:0000256" key="2">
    <source>
        <dbReference type="ARBA" id="ARBA00022448"/>
    </source>
</evidence>
<dbReference type="GO" id="GO:0005524">
    <property type="term" value="F:ATP binding"/>
    <property type="evidence" value="ECO:0007669"/>
    <property type="project" value="UniProtKB-KW"/>
</dbReference>
<dbReference type="PANTHER" id="PTHR24223">
    <property type="entry name" value="ATP-BINDING CASSETTE SUB-FAMILY C"/>
    <property type="match status" value="1"/>
</dbReference>
<evidence type="ECO:0000259" key="10">
    <source>
        <dbReference type="PROSITE" id="PS50893"/>
    </source>
</evidence>
<keyword evidence="6" id="KW-0067">ATP-binding</keyword>
<dbReference type="CDD" id="cd18580">
    <property type="entry name" value="ABC_6TM_ABCC_D2"/>
    <property type="match status" value="1"/>
</dbReference>
<dbReference type="InterPro" id="IPR003439">
    <property type="entry name" value="ABC_transporter-like_ATP-bd"/>
</dbReference>
<dbReference type="InterPro" id="IPR050173">
    <property type="entry name" value="ABC_transporter_C-like"/>
</dbReference>
<dbReference type="GO" id="GO:0140359">
    <property type="term" value="F:ABC-type transporter activity"/>
    <property type="evidence" value="ECO:0007669"/>
    <property type="project" value="InterPro"/>
</dbReference>
<feature type="transmembrane region" description="Helical" evidence="9">
    <location>
        <begin position="468"/>
        <end position="490"/>
    </location>
</feature>
<comment type="subcellular location">
    <subcellularLocation>
        <location evidence="1">Cell membrane</location>
        <topology evidence="1">Multi-pass membrane protein</topology>
    </subcellularLocation>
</comment>
<dbReference type="InterPro" id="IPR017871">
    <property type="entry name" value="ABC_transporter-like_CS"/>
</dbReference>
<evidence type="ECO:0000256" key="9">
    <source>
        <dbReference type="SAM" id="Phobius"/>
    </source>
</evidence>
<reference evidence="12" key="1">
    <citation type="submission" date="2021-11" db="EMBL/GenBank/DDBJ databases">
        <title>Purpureocillium_takamizusanense_genome.</title>
        <authorList>
            <person name="Nguyen N.-H."/>
        </authorList>
    </citation>
    <scope>NUCLEOTIDE SEQUENCE</scope>
    <source>
        <strain evidence="12">PT3</strain>
    </source>
</reference>
<evidence type="ECO:0000256" key="4">
    <source>
        <dbReference type="ARBA" id="ARBA00022692"/>
    </source>
</evidence>
<feature type="transmembrane region" description="Helical" evidence="9">
    <location>
        <begin position="298"/>
        <end position="321"/>
    </location>
</feature>
<keyword evidence="4 9" id="KW-0812">Transmembrane</keyword>
<dbReference type="SUPFAM" id="SSF52540">
    <property type="entry name" value="P-loop containing nucleoside triphosphate hydrolases"/>
    <property type="match status" value="2"/>
</dbReference>
<evidence type="ECO:0000313" key="12">
    <source>
        <dbReference type="EMBL" id="UNI24737.1"/>
    </source>
</evidence>
<feature type="transmembrane region" description="Helical" evidence="9">
    <location>
        <begin position="333"/>
        <end position="353"/>
    </location>
</feature>
<dbReference type="InterPro" id="IPR044726">
    <property type="entry name" value="ABCC_6TM_D2"/>
</dbReference>
<evidence type="ECO:0000256" key="7">
    <source>
        <dbReference type="ARBA" id="ARBA00022989"/>
    </source>
</evidence>
<dbReference type="InterPro" id="IPR003593">
    <property type="entry name" value="AAA+_ATPase"/>
</dbReference>
<dbReference type="PROSITE" id="PS50929">
    <property type="entry name" value="ABC_TM1F"/>
    <property type="match status" value="1"/>
</dbReference>
<dbReference type="Pfam" id="PF00005">
    <property type="entry name" value="ABC_tran"/>
    <property type="match status" value="2"/>
</dbReference>
<feature type="domain" description="ABC transmembrane type-1" evidence="11">
    <location>
        <begin position="302"/>
        <end position="431"/>
    </location>
</feature>
<keyword evidence="3" id="KW-1003">Cell membrane</keyword>
<dbReference type="SMART" id="SM00382">
    <property type="entry name" value="AAA"/>
    <property type="match status" value="2"/>
</dbReference>
<evidence type="ECO:0000313" key="13">
    <source>
        <dbReference type="Proteomes" id="UP000829364"/>
    </source>
</evidence>
<dbReference type="Gene3D" id="3.40.50.300">
    <property type="entry name" value="P-loop containing nucleotide triphosphate hydrolases"/>
    <property type="match status" value="2"/>
</dbReference>
<keyword evidence="13" id="KW-1185">Reference proteome</keyword>
<dbReference type="InterPro" id="IPR027417">
    <property type="entry name" value="P-loop_NTPase"/>
</dbReference>
<dbReference type="SUPFAM" id="SSF90123">
    <property type="entry name" value="ABC transporter transmembrane region"/>
    <property type="match status" value="1"/>
</dbReference>
<keyword evidence="5" id="KW-0547">Nucleotide-binding</keyword>
<evidence type="ECO:0008006" key="14">
    <source>
        <dbReference type="Google" id="ProtNLM"/>
    </source>
</evidence>
<dbReference type="InterPro" id="IPR036640">
    <property type="entry name" value="ABC1_TM_sf"/>
</dbReference>
<feature type="domain" description="ABC transporter" evidence="10">
    <location>
        <begin position="41"/>
        <end position="248"/>
    </location>
</feature>
<sequence length="792" mass="86083">MATLAIVTHPANMIMTIVPQAVTALASFERIQDYLLEGSFTDQRRVVGSPPGSENPILHDLSMSMNKGTITICSGPVGSGKTALARACDQSTWLPHGTIRELISSFAEDVDLQRYHEAVTACCLEQDLASLPHHDGTVVGTQGINLSGGQRQRLALARLLYSQPEVAILDDPFAALDGTTEATVVENLIGEHGWLRRHKTTVFLATNSAQYFHFADQIAVLDGGQLKSLGSWQELKSQLTEIRKFTFGDDDEEKAAVIHHQSPQEQAKALRNRDAEQDLYRRTGDFSLYGYYVRSTGVWSALLVIGCTSIYSFFITVPAYWLKWWTGSEPGQLSYYASGYVLLAVVAWAATSGTMWSMSMQLAIRSGRNLHQSLLTAVMGAPFSFFSTTEIGVTINRFGQDISLVDRNLPHSFMTLCTQVFKLSAQILVLLQRWLNLVLDLTASAIAIGIIGLAVGHPSSMSGADVGVALNLILVANNTLISLVYSWAGLEMSLGAVARIRDIDLHAPREDLPTESTVPDATWSQKGELCLDNVTVYQGSNHAVVRDVNLHIRGGRKVVMCGRTGSGKSSLLMALLRLTNYTGSITIDGLDVSLMPRSVLRRQCFITIAQDSTVIPEATLAFNLNPSSLASEEVLREALEKVGLRQVLSSDGGGTETDVLERTLSSLLPLSVGQLQLLAMARAIVQKRCSRASTPFIDHDGMHEARPIVLLDEAMSSLDPATEATIYDLIESEFVDAGHTVIIVAHRLSALSGKLRPGTDLVAFLDRGCVAQVGTYEDLAEFVTTAEEASSR</sequence>
<evidence type="ECO:0000256" key="6">
    <source>
        <dbReference type="ARBA" id="ARBA00022840"/>
    </source>
</evidence>
<dbReference type="OrthoDB" id="4139357at2759"/>
<evidence type="ECO:0000256" key="3">
    <source>
        <dbReference type="ARBA" id="ARBA00022475"/>
    </source>
</evidence>
<feature type="domain" description="ABC transporter" evidence="10">
    <location>
        <begin position="529"/>
        <end position="792"/>
    </location>
</feature>
<accession>A0A9Q8VHF3</accession>
<gene>
    <name evidence="12" type="ORF">JDV02_010462</name>
</gene>
<evidence type="ECO:0000256" key="1">
    <source>
        <dbReference type="ARBA" id="ARBA00004651"/>
    </source>
</evidence>
<dbReference type="Pfam" id="PF00664">
    <property type="entry name" value="ABC_membrane"/>
    <property type="match status" value="1"/>
</dbReference>
<dbReference type="GeneID" id="72072406"/>
<dbReference type="GO" id="GO:0005886">
    <property type="term" value="C:plasma membrane"/>
    <property type="evidence" value="ECO:0007669"/>
    <property type="project" value="UniProtKB-SubCell"/>
</dbReference>
<evidence type="ECO:0000256" key="5">
    <source>
        <dbReference type="ARBA" id="ARBA00022741"/>
    </source>
</evidence>
<name>A0A9Q8VHF3_9HYPO</name>
<protein>
    <recommendedName>
        <fullName evidence="14">ABC transporter</fullName>
    </recommendedName>
</protein>
<keyword evidence="7 9" id="KW-1133">Transmembrane helix</keyword>
<dbReference type="PROSITE" id="PS50893">
    <property type="entry name" value="ABC_TRANSPORTER_2"/>
    <property type="match status" value="2"/>
</dbReference>
<keyword evidence="8 9" id="KW-0472">Membrane</keyword>
<dbReference type="PANTHER" id="PTHR24223:SF345">
    <property type="entry name" value="ABC MULTIDRUG TRANSPORTER (EUROFUNG)"/>
    <property type="match status" value="1"/>
</dbReference>